<protein>
    <recommendedName>
        <fullName evidence="3">Neutral/alkaline non-lysosomal ceramidase N-terminal domain-containing protein</fullName>
    </recommendedName>
</protein>
<sequence length="458" mass="49224">MAFQSGKLPVPNGTTLGGYGWQGPRTANGSVANPLKVRCVIIESAGGQRVVFLQADVISIPKPVYEQILGELMDAGVVSAPENFVLAQSHTHAGPMVGTKPDPYVLLDASTEDTKRYTNETFVPFLVSIAEQAHARALVDVTLGYAEGFAEIGVNRRGLAWTPREVPVLVARRTDNRDLFAVLVGHTCHPVCSGWMLPTQDADYCGYAMDEVEKRLGVPVVFFQGAAGDINPAPAPEGVNQTAFAAGRLVAAVVATVRNAAFFPIHGPITTDIRTVNLNYAVDLDDPFERAALLEKYRVRKRGLQGDERMLGYRHAVRVLEEFEAGDVLNHMPMTIQKIDLGGLTILTMSHEVLSGWHVGTKAKWAARKATPLWVMGYVNHIDCYVPAFDVHSAGDLAGTDQGEAGWRAGGDPKVVAPGTYSHSYSLVAPLNPGDSPTDPAGVEGTLVPHIDDMLGLV</sequence>
<evidence type="ECO:0008006" key="3">
    <source>
        <dbReference type="Google" id="ProtNLM"/>
    </source>
</evidence>
<gene>
    <name evidence="1" type="ORF">BBK82_35855</name>
</gene>
<dbReference type="AlphaFoldDB" id="A0A1B2HS49"/>
<dbReference type="STRING" id="1586287.BBK82_35855"/>
<dbReference type="EMBL" id="CP016793">
    <property type="protein sequence ID" value="ANZ40586.1"/>
    <property type="molecule type" value="Genomic_DNA"/>
</dbReference>
<accession>A0A1B2HS49</accession>
<name>A0A1B2HS49_9PSEU</name>
<evidence type="ECO:0000313" key="2">
    <source>
        <dbReference type="Proteomes" id="UP000093053"/>
    </source>
</evidence>
<dbReference type="OrthoDB" id="2579961at2"/>
<keyword evidence="2" id="KW-1185">Reference proteome</keyword>
<proteinExistence type="predicted"/>
<evidence type="ECO:0000313" key="1">
    <source>
        <dbReference type="EMBL" id="ANZ40586.1"/>
    </source>
</evidence>
<dbReference type="KEGG" id="led:BBK82_35855"/>
<reference evidence="1 2" key="1">
    <citation type="submission" date="2016-07" db="EMBL/GenBank/DDBJ databases">
        <title>Complete genome sequence of the Lentzea guizhouensis DHS C013.</title>
        <authorList>
            <person name="Cao C."/>
        </authorList>
    </citation>
    <scope>NUCLEOTIDE SEQUENCE [LARGE SCALE GENOMIC DNA]</scope>
    <source>
        <strain evidence="1 2">DHS C013</strain>
    </source>
</reference>
<organism evidence="1 2">
    <name type="scientific">Lentzea guizhouensis</name>
    <dbReference type="NCBI Taxonomy" id="1586287"/>
    <lineage>
        <taxon>Bacteria</taxon>
        <taxon>Bacillati</taxon>
        <taxon>Actinomycetota</taxon>
        <taxon>Actinomycetes</taxon>
        <taxon>Pseudonocardiales</taxon>
        <taxon>Pseudonocardiaceae</taxon>
        <taxon>Lentzea</taxon>
    </lineage>
</organism>
<dbReference type="RefSeq" id="WP_065918924.1">
    <property type="nucleotide sequence ID" value="NZ_CP016793.1"/>
</dbReference>
<dbReference type="Proteomes" id="UP000093053">
    <property type="component" value="Chromosome"/>
</dbReference>